<evidence type="ECO:0000313" key="4">
    <source>
        <dbReference type="EMBL" id="GAA3548488.1"/>
    </source>
</evidence>
<accession>A0ABP6WDI4</accession>
<protein>
    <submittedName>
        <fullName evidence="4">GNAT family N-acetyltransferase</fullName>
    </submittedName>
</protein>
<dbReference type="InterPro" id="IPR000182">
    <property type="entry name" value="GNAT_dom"/>
</dbReference>
<dbReference type="PANTHER" id="PTHR43420">
    <property type="entry name" value="ACETYLTRANSFERASE"/>
    <property type="match status" value="1"/>
</dbReference>
<keyword evidence="2" id="KW-0012">Acyltransferase</keyword>
<dbReference type="PROSITE" id="PS51186">
    <property type="entry name" value="GNAT"/>
    <property type="match status" value="1"/>
</dbReference>
<keyword evidence="1" id="KW-0808">Transferase</keyword>
<dbReference type="Pfam" id="PF08445">
    <property type="entry name" value="FR47"/>
    <property type="match status" value="1"/>
</dbReference>
<proteinExistence type="predicted"/>
<keyword evidence="5" id="KW-1185">Reference proteome</keyword>
<name>A0ABP6WDI4_9PSEU</name>
<evidence type="ECO:0000313" key="5">
    <source>
        <dbReference type="Proteomes" id="UP001500689"/>
    </source>
</evidence>
<sequence length="207" mass="22002">MLRYPPDVSPFHAVPDQPDAAVWQDLADLTGPATAVTVVGGVDLPLPDGWTVVAETPGVQMEGSALVERGAAEPGADPEVVRLTGADVPEMLDLVARTRPGPFLPRTSVLGTYLGIRRGGALVAMAGERMRPPGWTEVSAVCTDPAFRGHGLAGRLVQAVVTGIRSRGDQPLLHAAASNTDAIRLYEQLGFRLNRTVRFTTYRTPES</sequence>
<reference evidence="5" key="1">
    <citation type="journal article" date="2019" name="Int. J. Syst. Evol. Microbiol.">
        <title>The Global Catalogue of Microorganisms (GCM) 10K type strain sequencing project: providing services to taxonomists for standard genome sequencing and annotation.</title>
        <authorList>
            <consortium name="The Broad Institute Genomics Platform"/>
            <consortium name="The Broad Institute Genome Sequencing Center for Infectious Disease"/>
            <person name="Wu L."/>
            <person name="Ma J."/>
        </authorList>
    </citation>
    <scope>NUCLEOTIDE SEQUENCE [LARGE SCALE GENOMIC DNA]</scope>
    <source>
        <strain evidence="5">JCM 16898</strain>
    </source>
</reference>
<gene>
    <name evidence="4" type="ORF">GCM10022222_35110</name>
</gene>
<dbReference type="EMBL" id="BAAAZN010000006">
    <property type="protein sequence ID" value="GAA3548488.1"/>
    <property type="molecule type" value="Genomic_DNA"/>
</dbReference>
<dbReference type="InterPro" id="IPR016181">
    <property type="entry name" value="Acyl_CoA_acyltransferase"/>
</dbReference>
<evidence type="ECO:0000256" key="1">
    <source>
        <dbReference type="ARBA" id="ARBA00022679"/>
    </source>
</evidence>
<comment type="caution">
    <text evidence="4">The sequence shown here is derived from an EMBL/GenBank/DDBJ whole genome shotgun (WGS) entry which is preliminary data.</text>
</comment>
<dbReference type="Proteomes" id="UP001500689">
    <property type="component" value="Unassembled WGS sequence"/>
</dbReference>
<dbReference type="Gene3D" id="3.40.630.30">
    <property type="match status" value="1"/>
</dbReference>
<dbReference type="InterPro" id="IPR050680">
    <property type="entry name" value="YpeA/RimI_acetyltransf"/>
</dbReference>
<dbReference type="SUPFAM" id="SSF55729">
    <property type="entry name" value="Acyl-CoA N-acyltransferases (Nat)"/>
    <property type="match status" value="1"/>
</dbReference>
<dbReference type="PANTHER" id="PTHR43420:SF3">
    <property type="entry name" value="N-ACETYLTRANSFERASE DOMAIN-CONTAINING PROTEIN"/>
    <property type="match status" value="1"/>
</dbReference>
<feature type="domain" description="N-acetyltransferase" evidence="3">
    <location>
        <begin position="78"/>
        <end position="207"/>
    </location>
</feature>
<dbReference type="InterPro" id="IPR013653">
    <property type="entry name" value="GCN5-like_dom"/>
</dbReference>
<evidence type="ECO:0000259" key="3">
    <source>
        <dbReference type="PROSITE" id="PS51186"/>
    </source>
</evidence>
<evidence type="ECO:0000256" key="2">
    <source>
        <dbReference type="ARBA" id="ARBA00023315"/>
    </source>
</evidence>
<organism evidence="4 5">
    <name type="scientific">Amycolatopsis ultiminotia</name>
    <dbReference type="NCBI Taxonomy" id="543629"/>
    <lineage>
        <taxon>Bacteria</taxon>
        <taxon>Bacillati</taxon>
        <taxon>Actinomycetota</taxon>
        <taxon>Actinomycetes</taxon>
        <taxon>Pseudonocardiales</taxon>
        <taxon>Pseudonocardiaceae</taxon>
        <taxon>Amycolatopsis</taxon>
    </lineage>
</organism>
<dbReference type="CDD" id="cd04301">
    <property type="entry name" value="NAT_SF"/>
    <property type="match status" value="1"/>
</dbReference>